<dbReference type="InterPro" id="IPR009348">
    <property type="entry name" value="NPR2-like"/>
</dbReference>
<gene>
    <name evidence="2" type="ORF">PVAND_012443</name>
</gene>
<reference evidence="2" key="1">
    <citation type="submission" date="2021-03" db="EMBL/GenBank/DDBJ databases">
        <title>Chromosome level genome of the anhydrobiotic midge Polypedilum vanderplanki.</title>
        <authorList>
            <person name="Yoshida Y."/>
            <person name="Kikawada T."/>
            <person name="Gusev O."/>
        </authorList>
    </citation>
    <scope>NUCLEOTIDE SEQUENCE</scope>
    <source>
        <strain evidence="2">NIAS01</strain>
        <tissue evidence="2">Whole body or cell culture</tissue>
    </source>
</reference>
<name>A0A9J6CLM4_POLVA</name>
<sequence length="399" mass="46192">MLTQENNCSNSYKLENIGANIGKEGIIRCIFLSEFHATAGSKITCQTPINFISKHAFDLINAYILPKRELERQVLTVNTLNIKIVGYPVKIQCEKYARNAFYFNLCFVCDHYCRSVQYEPIVKKLSEFLIMMEMEVNFLSNEDYRPRIQQMLNKIITDLNETRVCTITEEETTVFLKIVKIAEDPPEVTDYEVPMLKQEFENMSLDQWDLTTQQVLPFINSVYHVAKISALSDVENALVKACIQNLCYYDVVELVPLFKYSNVYMCTRNLQKLARNQNFAQECLKYVAMNEDESLPTLYSVFQLYSQMTHGVNLKTLCIRLSPRNNNINERKLVSFGLKHNLIRLINKYPIFTGSIPNVRQKLYNGLNHFDEICCSTGLSTQKLEELIDSDTNVTVLMK</sequence>
<proteinExistence type="inferred from homology"/>
<evidence type="ECO:0000256" key="1">
    <source>
        <dbReference type="ARBA" id="ARBA00008433"/>
    </source>
</evidence>
<dbReference type="GO" id="GO:0005774">
    <property type="term" value="C:vacuolar membrane"/>
    <property type="evidence" value="ECO:0007669"/>
    <property type="project" value="TreeGrafter"/>
</dbReference>
<dbReference type="AlphaFoldDB" id="A0A9J6CLM4"/>
<dbReference type="OrthoDB" id="338854at2759"/>
<accession>A0A9J6CLM4</accession>
<dbReference type="Pfam" id="PF06218">
    <property type="entry name" value="NPR2"/>
    <property type="match status" value="1"/>
</dbReference>
<comment type="similarity">
    <text evidence="1">Belongs to the NPR2 family.</text>
</comment>
<dbReference type="Proteomes" id="UP001107558">
    <property type="component" value="Chromosome 1"/>
</dbReference>
<dbReference type="GO" id="GO:0010508">
    <property type="term" value="P:positive regulation of autophagy"/>
    <property type="evidence" value="ECO:0007669"/>
    <property type="project" value="TreeGrafter"/>
</dbReference>
<dbReference type="EMBL" id="JADBJN010000001">
    <property type="protein sequence ID" value="KAG5683145.1"/>
    <property type="molecule type" value="Genomic_DNA"/>
</dbReference>
<organism evidence="2 3">
    <name type="scientific">Polypedilum vanderplanki</name>
    <name type="common">Sleeping chironomid midge</name>
    <dbReference type="NCBI Taxonomy" id="319348"/>
    <lineage>
        <taxon>Eukaryota</taxon>
        <taxon>Metazoa</taxon>
        <taxon>Ecdysozoa</taxon>
        <taxon>Arthropoda</taxon>
        <taxon>Hexapoda</taxon>
        <taxon>Insecta</taxon>
        <taxon>Pterygota</taxon>
        <taxon>Neoptera</taxon>
        <taxon>Endopterygota</taxon>
        <taxon>Diptera</taxon>
        <taxon>Nematocera</taxon>
        <taxon>Chironomoidea</taxon>
        <taxon>Chironomidae</taxon>
        <taxon>Chironominae</taxon>
        <taxon>Polypedilum</taxon>
        <taxon>Polypedilum</taxon>
    </lineage>
</organism>
<comment type="caution">
    <text evidence="2">The sequence shown here is derived from an EMBL/GenBank/DDBJ whole genome shotgun (WGS) entry which is preliminary data.</text>
</comment>
<dbReference type="GO" id="GO:0005096">
    <property type="term" value="F:GTPase activator activity"/>
    <property type="evidence" value="ECO:0007669"/>
    <property type="project" value="TreeGrafter"/>
</dbReference>
<evidence type="ECO:0000313" key="2">
    <source>
        <dbReference type="EMBL" id="KAG5683145.1"/>
    </source>
</evidence>
<dbReference type="PANTHER" id="PTHR12991:SF10">
    <property type="entry name" value="GATOR COMPLEX PROTEIN NPRL2"/>
    <property type="match status" value="1"/>
</dbReference>
<dbReference type="PANTHER" id="PTHR12991">
    <property type="entry name" value="NITROGEN PERMEASE REGULATOR 2/TUMOR SUPPRESSOR CANDIDATE 4"/>
    <property type="match status" value="1"/>
</dbReference>
<keyword evidence="3" id="KW-1185">Reference proteome</keyword>
<protein>
    <recommendedName>
        <fullName evidence="4">Nitrogen permease regulator 2-like protein</fullName>
    </recommendedName>
</protein>
<evidence type="ECO:0008006" key="4">
    <source>
        <dbReference type="Google" id="ProtNLM"/>
    </source>
</evidence>
<dbReference type="GO" id="GO:1990130">
    <property type="term" value="C:GATOR1 complex"/>
    <property type="evidence" value="ECO:0007669"/>
    <property type="project" value="TreeGrafter"/>
</dbReference>
<dbReference type="GO" id="GO:1904262">
    <property type="term" value="P:negative regulation of TORC1 signaling"/>
    <property type="evidence" value="ECO:0007669"/>
    <property type="project" value="TreeGrafter"/>
</dbReference>
<evidence type="ECO:0000313" key="3">
    <source>
        <dbReference type="Proteomes" id="UP001107558"/>
    </source>
</evidence>
<dbReference type="GO" id="GO:0034198">
    <property type="term" value="P:cellular response to amino acid starvation"/>
    <property type="evidence" value="ECO:0007669"/>
    <property type="project" value="TreeGrafter"/>
</dbReference>